<reference evidence="1 2" key="2">
    <citation type="submission" date="2018-11" db="EMBL/GenBank/DDBJ databases">
        <authorList>
            <consortium name="Pathogen Informatics"/>
        </authorList>
    </citation>
    <scope>NUCLEOTIDE SEQUENCE [LARGE SCALE GENOMIC DNA]</scope>
</reference>
<evidence type="ECO:0000313" key="2">
    <source>
        <dbReference type="Proteomes" id="UP000267096"/>
    </source>
</evidence>
<keyword evidence="2" id="KW-1185">Reference proteome</keyword>
<dbReference type="AlphaFoldDB" id="A0A0M3K5T4"/>
<gene>
    <name evidence="1" type="ORF">ASIM_LOCUS15732</name>
</gene>
<dbReference type="OrthoDB" id="5864049at2759"/>
<dbReference type="WBParaSite" id="ASIM_0001632501-mRNA-1">
    <property type="protein sequence ID" value="ASIM_0001632501-mRNA-1"/>
    <property type="gene ID" value="ASIM_0001632501"/>
</dbReference>
<protein>
    <submittedName>
        <fullName evidence="3">DPPIV_N domain-containing protein</fullName>
    </submittedName>
</protein>
<dbReference type="EMBL" id="UYRR01032518">
    <property type="protein sequence ID" value="VDK55905.1"/>
    <property type="molecule type" value="Genomic_DNA"/>
</dbReference>
<proteinExistence type="predicted"/>
<accession>A0A0M3K5T4</accession>
<evidence type="ECO:0000313" key="1">
    <source>
        <dbReference type="EMBL" id="VDK55905.1"/>
    </source>
</evidence>
<organism evidence="3">
    <name type="scientific">Anisakis simplex</name>
    <name type="common">Herring worm</name>
    <dbReference type="NCBI Taxonomy" id="6269"/>
    <lineage>
        <taxon>Eukaryota</taxon>
        <taxon>Metazoa</taxon>
        <taxon>Ecdysozoa</taxon>
        <taxon>Nematoda</taxon>
        <taxon>Chromadorea</taxon>
        <taxon>Rhabditida</taxon>
        <taxon>Spirurina</taxon>
        <taxon>Ascaridomorpha</taxon>
        <taxon>Ascaridoidea</taxon>
        <taxon>Anisakidae</taxon>
        <taxon>Anisakis</taxon>
        <taxon>Anisakis simplex complex</taxon>
    </lineage>
</organism>
<evidence type="ECO:0000313" key="3">
    <source>
        <dbReference type="WBParaSite" id="ASIM_0001632501-mRNA-1"/>
    </source>
</evidence>
<reference evidence="3" key="1">
    <citation type="submission" date="2017-02" db="UniProtKB">
        <authorList>
            <consortium name="WormBaseParasite"/>
        </authorList>
    </citation>
    <scope>IDENTIFICATION</scope>
</reference>
<dbReference type="Proteomes" id="UP000267096">
    <property type="component" value="Unassembled WGS sequence"/>
</dbReference>
<sequence length="151" mass="17521">MIWPCRVLRIASEAASSIQLPFRFAYDCFRLFGHSHYLVNVTLVPRLCTSTFIVTLPLETQLHSSIARFYSGEAVNLNDWSPLVIVDITPQDGVWLRYKRPTDRRIKQMTFTIYEKLSDTSKFIFTEIVDAPNSGFKWTNVPRGNYSVFVY</sequence>
<name>A0A0M3K5T4_ANISI</name>